<dbReference type="Proteomes" id="UP000054538">
    <property type="component" value="Unassembled WGS sequence"/>
</dbReference>
<feature type="compositionally biased region" description="Basic and acidic residues" evidence="1">
    <location>
        <begin position="153"/>
        <end position="163"/>
    </location>
</feature>
<protein>
    <submittedName>
        <fullName evidence="2">Uncharacterized protein</fullName>
    </submittedName>
</protein>
<keyword evidence="3" id="KW-1185">Reference proteome</keyword>
<feature type="region of interest" description="Disordered" evidence="1">
    <location>
        <begin position="24"/>
        <end position="250"/>
    </location>
</feature>
<name>A0A0D0D0J4_9AGAM</name>
<feature type="compositionally biased region" description="Polar residues" evidence="1">
    <location>
        <begin position="140"/>
        <end position="151"/>
    </location>
</feature>
<feature type="compositionally biased region" description="Basic and acidic residues" evidence="1">
    <location>
        <begin position="39"/>
        <end position="65"/>
    </location>
</feature>
<feature type="compositionally biased region" description="Basic and acidic residues" evidence="1">
    <location>
        <begin position="211"/>
        <end position="234"/>
    </location>
</feature>
<dbReference type="EMBL" id="KN827156">
    <property type="protein sequence ID" value="KIK77076.1"/>
    <property type="molecule type" value="Genomic_DNA"/>
</dbReference>
<accession>A0A0D0D0J4</accession>
<dbReference type="HOGENOM" id="CLU_007654_1_0_1"/>
<dbReference type="OrthoDB" id="10552733at2759"/>
<feature type="compositionally biased region" description="Polar residues" evidence="1">
    <location>
        <begin position="69"/>
        <end position="81"/>
    </location>
</feature>
<feature type="compositionally biased region" description="Basic and acidic residues" evidence="1">
    <location>
        <begin position="82"/>
        <end position="95"/>
    </location>
</feature>
<sequence length="250" mass="27167">MLLQGENCGERSSDHVYEMGTHLERPQAKLTTTLPIQMPHDKESSREDRGVAMGHKEATDARDEVGEWDTNTNASYGVDAQQSRRGEAIEDEKGGRASGNVTPSSNDGDGDEDIHHTYIVPKTTQPVPYRISPCPEQHNNDNATKAYTTATRGRADIVHDPGGRADSPGSQPLSVRLEGEKCKRASLYVEPTDVDMDDEEKTPRGTVGTTDGDKCSPNKPTEPPDEKEGGRGQDSEGTPMVKDVEAKGPR</sequence>
<proteinExistence type="predicted"/>
<dbReference type="AlphaFoldDB" id="A0A0D0D0J4"/>
<gene>
    <name evidence="2" type="ORF">PAXRUDRAFT_167893</name>
</gene>
<reference evidence="3" key="2">
    <citation type="submission" date="2015-01" db="EMBL/GenBank/DDBJ databases">
        <title>Evolutionary Origins and Diversification of the Mycorrhizal Mutualists.</title>
        <authorList>
            <consortium name="DOE Joint Genome Institute"/>
            <consortium name="Mycorrhizal Genomics Consortium"/>
            <person name="Kohler A."/>
            <person name="Kuo A."/>
            <person name="Nagy L.G."/>
            <person name="Floudas D."/>
            <person name="Copeland A."/>
            <person name="Barry K.W."/>
            <person name="Cichocki N."/>
            <person name="Veneault-Fourrey C."/>
            <person name="LaButti K."/>
            <person name="Lindquist E.A."/>
            <person name="Lipzen A."/>
            <person name="Lundell T."/>
            <person name="Morin E."/>
            <person name="Murat C."/>
            <person name="Riley R."/>
            <person name="Ohm R."/>
            <person name="Sun H."/>
            <person name="Tunlid A."/>
            <person name="Henrissat B."/>
            <person name="Grigoriev I.V."/>
            <person name="Hibbett D.S."/>
            <person name="Martin F."/>
        </authorList>
    </citation>
    <scope>NUCLEOTIDE SEQUENCE [LARGE SCALE GENOMIC DNA]</scope>
    <source>
        <strain evidence="3">Ve08.2h10</strain>
    </source>
</reference>
<organism evidence="2 3">
    <name type="scientific">Paxillus rubicundulus Ve08.2h10</name>
    <dbReference type="NCBI Taxonomy" id="930991"/>
    <lineage>
        <taxon>Eukaryota</taxon>
        <taxon>Fungi</taxon>
        <taxon>Dikarya</taxon>
        <taxon>Basidiomycota</taxon>
        <taxon>Agaricomycotina</taxon>
        <taxon>Agaricomycetes</taxon>
        <taxon>Agaricomycetidae</taxon>
        <taxon>Boletales</taxon>
        <taxon>Paxilineae</taxon>
        <taxon>Paxillaceae</taxon>
        <taxon>Paxillus</taxon>
    </lineage>
</organism>
<reference evidence="2 3" key="1">
    <citation type="submission" date="2014-04" db="EMBL/GenBank/DDBJ databases">
        <authorList>
            <consortium name="DOE Joint Genome Institute"/>
            <person name="Kuo A."/>
            <person name="Kohler A."/>
            <person name="Jargeat P."/>
            <person name="Nagy L.G."/>
            <person name="Floudas D."/>
            <person name="Copeland A."/>
            <person name="Barry K.W."/>
            <person name="Cichocki N."/>
            <person name="Veneault-Fourrey C."/>
            <person name="LaButti K."/>
            <person name="Lindquist E.A."/>
            <person name="Lipzen A."/>
            <person name="Lundell T."/>
            <person name="Morin E."/>
            <person name="Murat C."/>
            <person name="Sun H."/>
            <person name="Tunlid A."/>
            <person name="Henrissat B."/>
            <person name="Grigoriev I.V."/>
            <person name="Hibbett D.S."/>
            <person name="Martin F."/>
            <person name="Nordberg H.P."/>
            <person name="Cantor M.N."/>
            <person name="Hua S.X."/>
        </authorList>
    </citation>
    <scope>NUCLEOTIDE SEQUENCE [LARGE SCALE GENOMIC DNA]</scope>
    <source>
        <strain evidence="2 3">Ve08.2h10</strain>
    </source>
</reference>
<evidence type="ECO:0000256" key="1">
    <source>
        <dbReference type="SAM" id="MobiDB-lite"/>
    </source>
</evidence>
<evidence type="ECO:0000313" key="2">
    <source>
        <dbReference type="EMBL" id="KIK77076.1"/>
    </source>
</evidence>
<dbReference type="InParanoid" id="A0A0D0D0J4"/>
<evidence type="ECO:0000313" key="3">
    <source>
        <dbReference type="Proteomes" id="UP000054538"/>
    </source>
</evidence>